<gene>
    <name evidence="1" type="ORF">ASV53_24215</name>
</gene>
<evidence type="ECO:0000313" key="2">
    <source>
        <dbReference type="Proteomes" id="UP000215999"/>
    </source>
</evidence>
<evidence type="ECO:0000313" key="1">
    <source>
        <dbReference type="EMBL" id="OZS41350.1"/>
    </source>
</evidence>
<protein>
    <submittedName>
        <fullName evidence="1">Uncharacterized protein</fullName>
    </submittedName>
</protein>
<reference evidence="1 2" key="1">
    <citation type="journal article" date="2016" name="Antonie Van Leeuwenhoek">
        <title>Photobacterium sanguinicancri sp. nov. isolated from marine animals.</title>
        <authorList>
            <person name="Gomez-Gil B."/>
            <person name="Roque A."/>
            <person name="Rotllant G."/>
            <person name="Romalde J.L."/>
            <person name="Doce A."/>
            <person name="Eggermont M."/>
            <person name="Defoirdt T."/>
        </authorList>
    </citation>
    <scope>NUCLEOTIDE SEQUENCE [LARGE SCALE GENOMIC DNA]</scope>
    <source>
        <strain evidence="1 2">CAIM 1827</strain>
    </source>
</reference>
<dbReference type="RefSeq" id="WP_141226324.1">
    <property type="nucleotide sequence ID" value="NZ_NOIF01000392.1"/>
</dbReference>
<comment type="caution">
    <text evidence="1">The sequence shown here is derived from an EMBL/GenBank/DDBJ whole genome shotgun (WGS) entry which is preliminary data.</text>
</comment>
<keyword evidence="2" id="KW-1185">Reference proteome</keyword>
<name>A0ABX4FU62_9GAMM</name>
<dbReference type="Proteomes" id="UP000215999">
    <property type="component" value="Unassembled WGS sequence"/>
</dbReference>
<accession>A0ABX4FU62</accession>
<organism evidence="1 2">
    <name type="scientific">Photobacterium sanguinicancri</name>
    <dbReference type="NCBI Taxonomy" id="875932"/>
    <lineage>
        <taxon>Bacteria</taxon>
        <taxon>Pseudomonadati</taxon>
        <taxon>Pseudomonadota</taxon>
        <taxon>Gammaproteobacteria</taxon>
        <taxon>Vibrionales</taxon>
        <taxon>Vibrionaceae</taxon>
        <taxon>Photobacterium</taxon>
    </lineage>
</organism>
<dbReference type="EMBL" id="NOIF01000392">
    <property type="protein sequence ID" value="OZS41350.1"/>
    <property type="molecule type" value="Genomic_DNA"/>
</dbReference>
<proteinExistence type="predicted"/>
<feature type="non-terminal residue" evidence="1">
    <location>
        <position position="64"/>
    </location>
</feature>
<sequence length="64" mass="7228">MSNPIVKSQRFPFGSTDVKEEVFSDTFVRFHAVEHDEGSAITVIEINKPSCGSPFWDCIFGYIN</sequence>